<comment type="caution">
    <text evidence="6">The sequence shown here is derived from an EMBL/GenBank/DDBJ whole genome shotgun (WGS) entry which is preliminary data.</text>
</comment>
<dbReference type="AlphaFoldDB" id="A0A1J4KWJ2"/>
<organism evidence="6 7">
    <name type="scientific">Tritrichomonas foetus</name>
    <dbReference type="NCBI Taxonomy" id="1144522"/>
    <lineage>
        <taxon>Eukaryota</taxon>
        <taxon>Metamonada</taxon>
        <taxon>Parabasalia</taxon>
        <taxon>Tritrichomonadida</taxon>
        <taxon>Tritrichomonadidae</taxon>
        <taxon>Tritrichomonas</taxon>
    </lineage>
</organism>
<feature type="transmembrane region" description="Helical" evidence="5">
    <location>
        <begin position="181"/>
        <end position="202"/>
    </location>
</feature>
<sequence length="307" mass="35328">MSEDATLTFQFSTGFLDYVRNLPTVQLVWQVIGIIFFTVNFLSYLPQPTELVTAKSSYGIEPLSFFCESASNFFLVMNILCLRSLDFVAFFQYSISRCLSRLVAFANIFFNWILFLPCVYQLMVFNDRELRPSRGTDSIRRDFFKQSMFAILLTLLFMILLVIWIVLAMQFGFQQGPSAKFGEVCGTVSTVLELLFFIPQLITTCRLRDAGSLSLLMLEIQGPSDLCNCLYMIFGTKDHWSSWLTILISSIEEFILLGTCIVFNCMKARRARMAEKEMRYQKTLNASIDPLPMWAENELIEMSDITN</sequence>
<evidence type="ECO:0000256" key="3">
    <source>
        <dbReference type="ARBA" id="ARBA00022989"/>
    </source>
</evidence>
<feature type="transmembrane region" description="Helical" evidence="5">
    <location>
        <begin position="27"/>
        <end position="45"/>
    </location>
</feature>
<name>A0A1J4KWJ2_9EUKA</name>
<dbReference type="GO" id="GO:0016020">
    <property type="term" value="C:membrane"/>
    <property type="evidence" value="ECO:0007669"/>
    <property type="project" value="UniProtKB-SubCell"/>
</dbReference>
<reference evidence="6" key="1">
    <citation type="submission" date="2016-10" db="EMBL/GenBank/DDBJ databases">
        <authorList>
            <person name="Benchimol M."/>
            <person name="Almeida L.G."/>
            <person name="Vasconcelos A.T."/>
            <person name="Perreira-Neves A."/>
            <person name="Rosa I.A."/>
            <person name="Tasca T."/>
            <person name="Bogo M.R."/>
            <person name="de Souza W."/>
        </authorList>
    </citation>
    <scope>NUCLEOTIDE SEQUENCE [LARGE SCALE GENOMIC DNA]</scope>
    <source>
        <strain evidence="6">K</strain>
    </source>
</reference>
<evidence type="ECO:0000256" key="5">
    <source>
        <dbReference type="SAM" id="Phobius"/>
    </source>
</evidence>
<evidence type="ECO:0000256" key="1">
    <source>
        <dbReference type="ARBA" id="ARBA00004141"/>
    </source>
</evidence>
<dbReference type="GeneID" id="94849008"/>
<evidence type="ECO:0000313" key="6">
    <source>
        <dbReference type="EMBL" id="OHT15611.1"/>
    </source>
</evidence>
<feature type="transmembrane region" description="Helical" evidence="5">
    <location>
        <begin position="240"/>
        <end position="263"/>
    </location>
</feature>
<comment type="subcellular location">
    <subcellularLocation>
        <location evidence="1">Membrane</location>
        <topology evidence="1">Multi-pass membrane protein</topology>
    </subcellularLocation>
</comment>
<dbReference type="InterPro" id="IPR006603">
    <property type="entry name" value="PQ-loop_rpt"/>
</dbReference>
<evidence type="ECO:0000313" key="7">
    <source>
        <dbReference type="Proteomes" id="UP000179807"/>
    </source>
</evidence>
<dbReference type="Gene3D" id="1.20.1280.290">
    <property type="match status" value="1"/>
</dbReference>
<keyword evidence="3 5" id="KW-1133">Transmembrane helix</keyword>
<dbReference type="EMBL" id="MLAK01000208">
    <property type="protein sequence ID" value="OHT15611.1"/>
    <property type="molecule type" value="Genomic_DNA"/>
</dbReference>
<dbReference type="SMART" id="SM00679">
    <property type="entry name" value="CTNS"/>
    <property type="match status" value="2"/>
</dbReference>
<evidence type="ECO:0000256" key="2">
    <source>
        <dbReference type="ARBA" id="ARBA00022692"/>
    </source>
</evidence>
<dbReference type="PANTHER" id="PTHR16201">
    <property type="entry name" value="SEVEN TRANSMEMBRANE PROTEIN 1-RELATED"/>
    <property type="match status" value="1"/>
</dbReference>
<feature type="transmembrane region" description="Helical" evidence="5">
    <location>
        <begin position="105"/>
        <end position="126"/>
    </location>
</feature>
<dbReference type="VEuPathDB" id="TrichDB:TRFO_42430"/>
<evidence type="ECO:0000256" key="4">
    <source>
        <dbReference type="ARBA" id="ARBA00023136"/>
    </source>
</evidence>
<keyword evidence="7" id="KW-1185">Reference proteome</keyword>
<keyword evidence="2 5" id="KW-0812">Transmembrane</keyword>
<keyword evidence="4 5" id="KW-0472">Membrane</keyword>
<dbReference type="Pfam" id="PF04193">
    <property type="entry name" value="PQ-loop"/>
    <property type="match status" value="2"/>
</dbReference>
<proteinExistence type="predicted"/>
<dbReference type="OrthoDB" id="19344at2759"/>
<protein>
    <submittedName>
        <fullName evidence="6">PQ loop repeat family protein</fullName>
    </submittedName>
</protein>
<gene>
    <name evidence="6" type="ORF">TRFO_42430</name>
</gene>
<accession>A0A1J4KWJ2</accession>
<dbReference type="PANTHER" id="PTHR16201:SF11">
    <property type="entry name" value="PQ-LOOP REPEAT-CONTAINING PROTEIN"/>
    <property type="match status" value="1"/>
</dbReference>
<dbReference type="InterPro" id="IPR051415">
    <property type="entry name" value="LAAT-1"/>
</dbReference>
<dbReference type="Proteomes" id="UP000179807">
    <property type="component" value="Unassembled WGS sequence"/>
</dbReference>
<dbReference type="RefSeq" id="XP_068368747.1">
    <property type="nucleotide sequence ID" value="XM_068514304.1"/>
</dbReference>
<feature type="transmembrane region" description="Helical" evidence="5">
    <location>
        <begin position="65"/>
        <end position="85"/>
    </location>
</feature>
<feature type="transmembrane region" description="Helical" evidence="5">
    <location>
        <begin position="147"/>
        <end position="169"/>
    </location>
</feature>